<reference evidence="4 5" key="1">
    <citation type="journal article" date="2012" name="J. Bacteriol.">
        <title>Complete Genome Sequence of the Thermophilic, Piezophilic, Heterotrophic Bacterium Marinitoga piezophila KA3.</title>
        <authorList>
            <person name="Lucas S."/>
            <person name="Han J."/>
            <person name="Lapidus A."/>
            <person name="Cheng J.F."/>
            <person name="Goodwin L.A."/>
            <person name="Pitluck S."/>
            <person name="Peters L."/>
            <person name="Mikhailova N."/>
            <person name="Teshima H."/>
            <person name="Detter J.C."/>
            <person name="Han C."/>
            <person name="Tapia R."/>
            <person name="Land M."/>
            <person name="Hauser L."/>
            <person name="Kyrpides N.C."/>
            <person name="Ivanova N."/>
            <person name="Pagani I."/>
            <person name="Vannier P."/>
            <person name="Oger P."/>
            <person name="Bartlett D.H."/>
            <person name="Noll K.M."/>
            <person name="Woyke T."/>
            <person name="Jebbar M."/>
        </authorList>
    </citation>
    <scope>NUCLEOTIDE SEQUENCE [LARGE SCALE GENOMIC DNA]</scope>
    <source>
        <strain evidence="5">DSM 14283 / JCM 11233 / KA3</strain>
    </source>
</reference>
<dbReference type="Proteomes" id="UP000007161">
    <property type="component" value="Chromosome"/>
</dbReference>
<dbReference type="STRING" id="443254.Marpi_1288"/>
<keyword evidence="2" id="KW-0472">Membrane</keyword>
<dbReference type="EMBL" id="CP003257">
    <property type="protein sequence ID" value="AEX85691.1"/>
    <property type="molecule type" value="Genomic_DNA"/>
</dbReference>
<dbReference type="PROSITE" id="PS51832">
    <property type="entry name" value="HD_GYP"/>
    <property type="match status" value="1"/>
</dbReference>
<evidence type="ECO:0000313" key="4">
    <source>
        <dbReference type="EMBL" id="AEX85691.1"/>
    </source>
</evidence>
<accession>H2J300</accession>
<dbReference type="InterPro" id="IPR052020">
    <property type="entry name" value="Cyclic_di-GMP/3'3'-cGAMP_PDE"/>
</dbReference>
<keyword evidence="2" id="KW-1133">Transmembrane helix</keyword>
<dbReference type="RefSeq" id="WP_014296762.1">
    <property type="nucleotide sequence ID" value="NC_016751.1"/>
</dbReference>
<dbReference type="AlphaFoldDB" id="H2J300"/>
<evidence type="ECO:0000256" key="1">
    <source>
        <dbReference type="SAM" id="Coils"/>
    </source>
</evidence>
<reference evidence="5" key="2">
    <citation type="submission" date="2012-01" db="EMBL/GenBank/DDBJ databases">
        <title>Complete sequence of chromosome of Marinitoga piezophila KA3.</title>
        <authorList>
            <person name="Lucas S."/>
            <person name="Han J."/>
            <person name="Lapidus A."/>
            <person name="Cheng J.-F."/>
            <person name="Goodwin L."/>
            <person name="Pitluck S."/>
            <person name="Peters L."/>
            <person name="Mikhailova N."/>
            <person name="Teshima H."/>
            <person name="Detter J.C."/>
            <person name="Han C."/>
            <person name="Tapia R."/>
            <person name="Land M."/>
            <person name="Hauser L."/>
            <person name="Kyrpides N."/>
            <person name="Ivanova N."/>
            <person name="Pagani I."/>
            <person name="Jebbar M."/>
            <person name="Vannier P."/>
            <person name="Oger P."/>
            <person name="Cario A."/>
            <person name="Bartlett D."/>
            <person name="Noll K.M."/>
            <person name="Woyke T."/>
        </authorList>
    </citation>
    <scope>NUCLEOTIDE SEQUENCE [LARGE SCALE GENOMIC DNA]</scope>
    <source>
        <strain evidence="5">DSM 14283 / JCM 11233 / KA3</strain>
    </source>
</reference>
<protein>
    <submittedName>
        <fullName evidence="4">Response regulator containing a CheY-like receiver domain and an HD-GYP domain</fullName>
    </submittedName>
</protein>
<dbReference type="Pfam" id="PF13487">
    <property type="entry name" value="HD_5"/>
    <property type="match status" value="1"/>
</dbReference>
<proteinExistence type="predicted"/>
<dbReference type="InterPro" id="IPR037522">
    <property type="entry name" value="HD_GYP_dom"/>
</dbReference>
<dbReference type="InterPro" id="IPR003607">
    <property type="entry name" value="HD/PDEase_dom"/>
</dbReference>
<gene>
    <name evidence="4" type="ordered locus">Marpi_1288</name>
</gene>
<feature type="domain" description="HD-GYP" evidence="3">
    <location>
        <begin position="370"/>
        <end position="565"/>
    </location>
</feature>
<feature type="transmembrane region" description="Helical" evidence="2">
    <location>
        <begin position="265"/>
        <end position="285"/>
    </location>
</feature>
<dbReference type="Gene3D" id="1.10.3210.10">
    <property type="entry name" value="Hypothetical protein af1432"/>
    <property type="match status" value="1"/>
</dbReference>
<evidence type="ECO:0000259" key="3">
    <source>
        <dbReference type="PROSITE" id="PS51832"/>
    </source>
</evidence>
<keyword evidence="2" id="KW-0812">Transmembrane</keyword>
<dbReference type="SMART" id="SM00471">
    <property type="entry name" value="HDc"/>
    <property type="match status" value="1"/>
</dbReference>
<dbReference type="eggNOG" id="COG3437">
    <property type="taxonomic scope" value="Bacteria"/>
</dbReference>
<dbReference type="KEGG" id="mpz:Marpi_1288"/>
<keyword evidence="5" id="KW-1185">Reference proteome</keyword>
<dbReference type="PANTHER" id="PTHR45228">
    <property type="entry name" value="CYCLIC DI-GMP PHOSPHODIESTERASE TM_0186-RELATED"/>
    <property type="match status" value="1"/>
</dbReference>
<dbReference type="PANTHER" id="PTHR45228:SF8">
    <property type="entry name" value="TWO-COMPONENT RESPONSE REGULATOR-RELATED"/>
    <property type="match status" value="1"/>
</dbReference>
<feature type="coiled-coil region" evidence="1">
    <location>
        <begin position="325"/>
        <end position="373"/>
    </location>
</feature>
<evidence type="ECO:0000313" key="5">
    <source>
        <dbReference type="Proteomes" id="UP000007161"/>
    </source>
</evidence>
<dbReference type="CDD" id="cd00077">
    <property type="entry name" value="HDc"/>
    <property type="match status" value="1"/>
</dbReference>
<name>H2J300_MARPK</name>
<dbReference type="SUPFAM" id="SSF109604">
    <property type="entry name" value="HD-domain/PDEase-like"/>
    <property type="match status" value="1"/>
</dbReference>
<organism evidence="4 5">
    <name type="scientific">Marinitoga piezophila (strain DSM 14283 / JCM 11233 / KA3)</name>
    <dbReference type="NCBI Taxonomy" id="443254"/>
    <lineage>
        <taxon>Bacteria</taxon>
        <taxon>Thermotogati</taxon>
        <taxon>Thermotogota</taxon>
        <taxon>Thermotogae</taxon>
        <taxon>Petrotogales</taxon>
        <taxon>Petrotogaceae</taxon>
        <taxon>Marinitoga</taxon>
    </lineage>
</organism>
<sequence length="587" mass="69067">MRKRDKQITLYHLIIKNIMTIVIIGIGSVIMIFSMISLYNLGRVEKEFEANAVQIVNMAFTSLSNALYDFDVRYYKGLERFIEALKTSENKEETIKNISKYAFFNSDTSIEKIDYNKLNSKIKEKLDKLENYKYYFELELTSEKLLKDIYLKIDNEYYLIRASYSVDKIKNTLDNFHALEEKYNFIDEIDICTHNFENLSSKENDLTDKDVEYLKKAFDTGKEIIIKKGNKLIFYYTWSYEDEKSTFKPIGIVLKLDVGMLRNALIYNITIFILALIIIMYLVAIKARKVSKQISRPFELMVDNMKKFRETKYLEFDRMFEKCEIKEINELMDEYQKMAEDIMSSFEEINAMNEELEHSYKEIEKVNNELEESYLNFSTQLSIIAEGYDENTGNHVNRVGELSAFIAEKMGLDHHTVYQMKYYAPLHDIGKLMIPKDILMKKGKLTNEEWKIMEKHTIYGGLLIGDAPMFKLAKNIALYHHEKYDGSGYPFGLEGDKIPIEAAIVSVVDVYDALRSERPYKPAFSHEKALKIILEGDNRTQPTHFHPEVLKIFKEYSEDLRKLWEEVDKQSSKLYELMKNIQEDDIK</sequence>
<evidence type="ECO:0000256" key="2">
    <source>
        <dbReference type="SAM" id="Phobius"/>
    </source>
</evidence>
<feature type="transmembrane region" description="Helical" evidence="2">
    <location>
        <begin position="21"/>
        <end position="41"/>
    </location>
</feature>
<keyword evidence="1" id="KW-0175">Coiled coil</keyword>
<dbReference type="HOGENOM" id="CLU_033052_0_0_0"/>